<accession>A0AAE8M1H5</accession>
<keyword evidence="3" id="KW-1185">Reference proteome</keyword>
<evidence type="ECO:0000313" key="2">
    <source>
        <dbReference type="EMBL" id="SPJ72429.1"/>
    </source>
</evidence>
<evidence type="ECO:0000313" key="3">
    <source>
        <dbReference type="Proteomes" id="UP001187734"/>
    </source>
</evidence>
<feature type="region of interest" description="Disordered" evidence="1">
    <location>
        <begin position="1"/>
        <end position="33"/>
    </location>
</feature>
<dbReference type="Proteomes" id="UP001187734">
    <property type="component" value="Unassembled WGS sequence"/>
</dbReference>
<reference evidence="2" key="1">
    <citation type="submission" date="2018-03" db="EMBL/GenBank/DDBJ databases">
        <authorList>
            <person name="Guldener U."/>
        </authorList>
    </citation>
    <scope>NUCLEOTIDE SEQUENCE</scope>
</reference>
<sequence length="164" mass="18667">MLEPFFAQPVPQPLPTRAKPRARRTEPRKQTPKKFEFVTSDNVGKPAPESRKFIRSHVMRGKNTKKIPVQTSILSLSDNAVPGSNQDDVEEVGRRTPLAVTHATDDHLWTFGHAYSRRERNWVQSPALLISPLVRPPSALELFTFAAPLDQNSRYLIFRKLCIL</sequence>
<feature type="compositionally biased region" description="Basic and acidic residues" evidence="1">
    <location>
        <begin position="23"/>
        <end position="33"/>
    </location>
</feature>
<comment type="caution">
    <text evidence="2">The sequence shown here is derived from an EMBL/GenBank/DDBJ whole genome shotgun (WGS) entry which is preliminary data.</text>
</comment>
<gene>
    <name evidence="2" type="ORF">FTOL_02157</name>
</gene>
<dbReference type="AlphaFoldDB" id="A0AAE8M1H5"/>
<organism evidence="2 3">
    <name type="scientific">Fusarium torulosum</name>
    <dbReference type="NCBI Taxonomy" id="33205"/>
    <lineage>
        <taxon>Eukaryota</taxon>
        <taxon>Fungi</taxon>
        <taxon>Dikarya</taxon>
        <taxon>Ascomycota</taxon>
        <taxon>Pezizomycotina</taxon>
        <taxon>Sordariomycetes</taxon>
        <taxon>Hypocreomycetidae</taxon>
        <taxon>Hypocreales</taxon>
        <taxon>Nectriaceae</taxon>
        <taxon>Fusarium</taxon>
    </lineage>
</organism>
<name>A0AAE8M1H5_9HYPO</name>
<protein>
    <submittedName>
        <fullName evidence="2">Uncharacterized protein</fullName>
    </submittedName>
</protein>
<dbReference type="EMBL" id="ONZP01000063">
    <property type="protein sequence ID" value="SPJ72429.1"/>
    <property type="molecule type" value="Genomic_DNA"/>
</dbReference>
<proteinExistence type="predicted"/>
<evidence type="ECO:0000256" key="1">
    <source>
        <dbReference type="SAM" id="MobiDB-lite"/>
    </source>
</evidence>